<comment type="caution">
    <text evidence="2">The sequence shown here is derived from an EMBL/GenBank/DDBJ whole genome shotgun (WGS) entry which is preliminary data.</text>
</comment>
<feature type="compositionally biased region" description="Low complexity" evidence="1">
    <location>
        <begin position="270"/>
        <end position="286"/>
    </location>
</feature>
<name>A0ABN9XL87_9DINO</name>
<sequence>GLGEGGSQQSKPDDQAVGSTGSNFNDLLRAELGSAASQSAAPSSATAPPVDLDAELAAMFHRAFGEGQANCSDPQEEQTEQEDGDPPALGLKHKKDINLEECARNSFQLAMKSPVGKRFYIWLCSHMGDKAKCDAMSTDGQAQRRAEWAKKKCDVYSSHRTKVTRTTTQRAKKGQMMNRDQIIAAEGGRGSPSAAKGAIRIAGWCTKRGAEFCEINERSGRVMFDYERETRMDAEITNWDDHEEERDSENMAAQEEKKGLDTPMKQTVIGAPAASGAVGASPGEPADQSKPQTSGGQQAVVSRGGKNKQGRRGAGAKNETEKIKQATEIVNQYSLTVMKSDSLLHKIAQQKEGRGKFEAFKGDFETALAKLKQ</sequence>
<protein>
    <submittedName>
        <fullName evidence="2">Uncharacterized protein</fullName>
    </submittedName>
</protein>
<reference evidence="2" key="1">
    <citation type="submission" date="2023-10" db="EMBL/GenBank/DDBJ databases">
        <authorList>
            <person name="Chen Y."/>
            <person name="Shah S."/>
            <person name="Dougan E. K."/>
            <person name="Thang M."/>
            <person name="Chan C."/>
        </authorList>
    </citation>
    <scope>NUCLEOTIDE SEQUENCE [LARGE SCALE GENOMIC DNA]</scope>
</reference>
<feature type="compositionally biased region" description="Acidic residues" evidence="1">
    <location>
        <begin position="74"/>
        <end position="85"/>
    </location>
</feature>
<dbReference type="EMBL" id="CAUYUJ010020804">
    <property type="protein sequence ID" value="CAK0900581.1"/>
    <property type="molecule type" value="Genomic_DNA"/>
</dbReference>
<evidence type="ECO:0000313" key="3">
    <source>
        <dbReference type="Proteomes" id="UP001189429"/>
    </source>
</evidence>
<feature type="region of interest" description="Disordered" evidence="1">
    <location>
        <begin position="67"/>
        <end position="91"/>
    </location>
</feature>
<feature type="region of interest" description="Disordered" evidence="1">
    <location>
        <begin position="1"/>
        <end position="24"/>
    </location>
</feature>
<feature type="region of interest" description="Disordered" evidence="1">
    <location>
        <begin position="235"/>
        <end position="321"/>
    </location>
</feature>
<dbReference type="Proteomes" id="UP001189429">
    <property type="component" value="Unassembled WGS sequence"/>
</dbReference>
<proteinExistence type="predicted"/>
<feature type="non-terminal residue" evidence="2">
    <location>
        <position position="373"/>
    </location>
</feature>
<feature type="compositionally biased region" description="Polar residues" evidence="1">
    <location>
        <begin position="289"/>
        <end position="300"/>
    </location>
</feature>
<accession>A0ABN9XL87</accession>
<feature type="non-terminal residue" evidence="2">
    <location>
        <position position="1"/>
    </location>
</feature>
<organism evidence="2 3">
    <name type="scientific">Prorocentrum cordatum</name>
    <dbReference type="NCBI Taxonomy" id="2364126"/>
    <lineage>
        <taxon>Eukaryota</taxon>
        <taxon>Sar</taxon>
        <taxon>Alveolata</taxon>
        <taxon>Dinophyceae</taxon>
        <taxon>Prorocentrales</taxon>
        <taxon>Prorocentraceae</taxon>
        <taxon>Prorocentrum</taxon>
    </lineage>
</organism>
<gene>
    <name evidence="2" type="ORF">PCOR1329_LOCUS77821</name>
</gene>
<keyword evidence="3" id="KW-1185">Reference proteome</keyword>
<evidence type="ECO:0000256" key="1">
    <source>
        <dbReference type="SAM" id="MobiDB-lite"/>
    </source>
</evidence>
<evidence type="ECO:0000313" key="2">
    <source>
        <dbReference type="EMBL" id="CAK0900581.1"/>
    </source>
</evidence>